<sequence>MRTKPLRILELNFERTWRGGERQTLYNMTGFANAGVETALLCRRNCPLAEKSGAAGFNTYAYGNVFGVMYFLMRHGRQYNILHVQTSHVLTYAVLTKPFHRGAIVFTRRVDFTPKGRFTRLKYRLTDKVVAISTAIRDILENFGVPDVSVISSAVVHKDLDHSRALRLLNGLHIPRGTRILGTTAALVGHKDPLTMVEAIAKLAEKRQDFMFLHFGKGDLEPVVKARIEELGLEPYYKLMGFRDGVEDVFTLLDIFVMSSEQEGLGSSVLDAFLYHVPVVATDAGGLPDLLADGRGTMCPIKSPEALAHGINNLLDNPALAQAQVHKAYTFAAQEHNLQYLTTKYLSIMHTLQGEPEAAAAEVLV</sequence>
<feature type="domain" description="Glycosyl transferase family 1" evidence="1">
    <location>
        <begin position="174"/>
        <end position="329"/>
    </location>
</feature>
<dbReference type="PANTHER" id="PTHR12526:SF572">
    <property type="entry name" value="BLL5144 PROTEIN"/>
    <property type="match status" value="1"/>
</dbReference>
<accession>A0A2T7BDC1</accession>
<reference evidence="3 4" key="1">
    <citation type="submission" date="2018-04" db="EMBL/GenBank/DDBJ databases">
        <title>Chitinophaga fuyangensis sp. nov., isolated from soil in a chemical factory.</title>
        <authorList>
            <person name="Chen K."/>
        </authorList>
    </citation>
    <scope>NUCLEOTIDE SEQUENCE [LARGE SCALE GENOMIC DNA]</scope>
    <source>
        <strain evidence="3 4">LY-1</strain>
    </source>
</reference>
<dbReference type="Proteomes" id="UP000244450">
    <property type="component" value="Unassembled WGS sequence"/>
</dbReference>
<keyword evidence="3" id="KW-0808">Transferase</keyword>
<feature type="domain" description="Glycosyltransferase subfamily 4-like N-terminal" evidence="2">
    <location>
        <begin position="18"/>
        <end position="155"/>
    </location>
</feature>
<proteinExistence type="predicted"/>
<dbReference type="PANTHER" id="PTHR12526">
    <property type="entry name" value="GLYCOSYLTRANSFERASE"/>
    <property type="match status" value="1"/>
</dbReference>
<dbReference type="RefSeq" id="WP_108688838.1">
    <property type="nucleotide sequence ID" value="NZ_QCYK01000003.1"/>
</dbReference>
<gene>
    <name evidence="3" type="ORF">DCC81_22080</name>
</gene>
<comment type="caution">
    <text evidence="3">The sequence shown here is derived from an EMBL/GenBank/DDBJ whole genome shotgun (WGS) entry which is preliminary data.</text>
</comment>
<dbReference type="InterPro" id="IPR001296">
    <property type="entry name" value="Glyco_trans_1"/>
</dbReference>
<name>A0A2T7BDC1_9BACT</name>
<dbReference type="EMBL" id="QCYK01000003">
    <property type="protein sequence ID" value="PUZ23094.1"/>
    <property type="molecule type" value="Genomic_DNA"/>
</dbReference>
<dbReference type="AlphaFoldDB" id="A0A2T7BDC1"/>
<protein>
    <submittedName>
        <fullName evidence="3">Glycosyltransferase family 1 protein</fullName>
    </submittedName>
</protein>
<keyword evidence="4" id="KW-1185">Reference proteome</keyword>
<evidence type="ECO:0000313" key="3">
    <source>
        <dbReference type="EMBL" id="PUZ23094.1"/>
    </source>
</evidence>
<dbReference type="SUPFAM" id="SSF53756">
    <property type="entry name" value="UDP-Glycosyltransferase/glycogen phosphorylase"/>
    <property type="match status" value="1"/>
</dbReference>
<evidence type="ECO:0000259" key="2">
    <source>
        <dbReference type="Pfam" id="PF13439"/>
    </source>
</evidence>
<dbReference type="Pfam" id="PF13439">
    <property type="entry name" value="Glyco_transf_4"/>
    <property type="match status" value="1"/>
</dbReference>
<dbReference type="GO" id="GO:0016757">
    <property type="term" value="F:glycosyltransferase activity"/>
    <property type="evidence" value="ECO:0007669"/>
    <property type="project" value="InterPro"/>
</dbReference>
<dbReference type="Pfam" id="PF00534">
    <property type="entry name" value="Glycos_transf_1"/>
    <property type="match status" value="1"/>
</dbReference>
<dbReference type="OrthoDB" id="9811239at2"/>
<evidence type="ECO:0000313" key="4">
    <source>
        <dbReference type="Proteomes" id="UP000244450"/>
    </source>
</evidence>
<dbReference type="Gene3D" id="3.40.50.2000">
    <property type="entry name" value="Glycogen Phosphorylase B"/>
    <property type="match status" value="2"/>
</dbReference>
<organism evidence="3 4">
    <name type="scientific">Chitinophaga parva</name>
    <dbReference type="NCBI Taxonomy" id="2169414"/>
    <lineage>
        <taxon>Bacteria</taxon>
        <taxon>Pseudomonadati</taxon>
        <taxon>Bacteroidota</taxon>
        <taxon>Chitinophagia</taxon>
        <taxon>Chitinophagales</taxon>
        <taxon>Chitinophagaceae</taxon>
        <taxon>Chitinophaga</taxon>
    </lineage>
</organism>
<evidence type="ECO:0000259" key="1">
    <source>
        <dbReference type="Pfam" id="PF00534"/>
    </source>
</evidence>
<dbReference type="InterPro" id="IPR028098">
    <property type="entry name" value="Glyco_trans_4-like_N"/>
</dbReference>